<dbReference type="EC" id="5.1.3.26" evidence="3"/>
<dbReference type="Gene3D" id="3.40.50.720">
    <property type="entry name" value="NAD(P)-binding Rossmann-like Domain"/>
    <property type="match status" value="1"/>
</dbReference>
<dbReference type="GO" id="GO:0016853">
    <property type="term" value="F:isomerase activity"/>
    <property type="evidence" value="ECO:0007669"/>
    <property type="project" value="UniProtKB-KW"/>
</dbReference>
<dbReference type="PANTHER" id="PTHR43000">
    <property type="entry name" value="DTDP-D-GLUCOSE 4,6-DEHYDRATASE-RELATED"/>
    <property type="match status" value="1"/>
</dbReference>
<dbReference type="EMBL" id="CABVJG010000003">
    <property type="protein sequence ID" value="VVP89309.1"/>
    <property type="molecule type" value="Genomic_DNA"/>
</dbReference>
<proteinExistence type="inferred from homology"/>
<protein>
    <submittedName>
        <fullName evidence="3">N-acetyl-alpha-D-glucosaminyl-diphospho-ditrans, octacis-undecaprenol 4-epimerase</fullName>
        <ecNumber evidence="3">5.1.3.26</ecNumber>
    </submittedName>
</protein>
<dbReference type="Proteomes" id="UP000412311">
    <property type="component" value="Unassembled WGS sequence"/>
</dbReference>
<comment type="pathway">
    <text evidence="1">Bacterial outer membrane biogenesis; LPS O-antigen biosynthesis.</text>
</comment>
<evidence type="ECO:0000313" key="4">
    <source>
        <dbReference type="Proteomes" id="UP000412311"/>
    </source>
</evidence>
<dbReference type="SUPFAM" id="SSF51735">
    <property type="entry name" value="NAD(P)-binding Rossmann-fold domains"/>
    <property type="match status" value="1"/>
</dbReference>
<gene>
    <name evidence="3" type="primary">gnu</name>
    <name evidence="3" type="ORF">PS925_01229</name>
</gene>
<dbReference type="CDD" id="cd05232">
    <property type="entry name" value="UDP_G4E_4_SDR_e"/>
    <property type="match status" value="1"/>
</dbReference>
<keyword evidence="3" id="KW-0413">Isomerase</keyword>
<name>A0A5E6RBF1_PSEFL</name>
<organism evidence="3 4">
    <name type="scientific">Pseudomonas fluorescens</name>
    <dbReference type="NCBI Taxonomy" id="294"/>
    <lineage>
        <taxon>Bacteria</taxon>
        <taxon>Pseudomonadati</taxon>
        <taxon>Pseudomonadota</taxon>
        <taxon>Gammaproteobacteria</taxon>
        <taxon>Pseudomonadales</taxon>
        <taxon>Pseudomonadaceae</taxon>
        <taxon>Pseudomonas</taxon>
    </lineage>
</organism>
<sequence length="323" mass="34693">MSASTLLVTGGSGFLGGALLRKLAERGEYSLRTAIRRDSVALPASVLKFNVPDLTATADWQDALAGVDVVVHAAARVHVMDEQAGDPLAEFRLINVDGTLNLARQAVKAGVRRFIYISSVKVNGESTVAGRAFTADDPFAPTDPYGISKCEAEEALRQLSSSSSMEVVIVRPVLVYGPGVKANFLSMMRWLERGVPLPFGAIDNKRSLVGIDNLIDLIVTCFSHPAAANQTFFASDGDDVSTTELLRRIGHALNKPARLMPFPVPLMRLGARLVGKEALAQRLFGSLQVDISKNGRLLGWVPPVSLDQGLSATVRAYLESHKS</sequence>
<comment type="similarity">
    <text evidence="2">Belongs to the NAD(P)-dependent epimerase/dehydratase family.</text>
</comment>
<evidence type="ECO:0000313" key="3">
    <source>
        <dbReference type="EMBL" id="VVP89309.1"/>
    </source>
</evidence>
<reference evidence="3 4" key="1">
    <citation type="submission" date="2019-09" db="EMBL/GenBank/DDBJ databases">
        <authorList>
            <person name="Chandra G."/>
            <person name="Truman W A."/>
        </authorList>
    </citation>
    <scope>NUCLEOTIDE SEQUENCE [LARGE SCALE GENOMIC DNA]</scope>
    <source>
        <strain evidence="3">PS925</strain>
    </source>
</reference>
<dbReference type="InterPro" id="IPR001509">
    <property type="entry name" value="Epimerase_deHydtase"/>
</dbReference>
<dbReference type="AlphaFoldDB" id="A0A5E6RBF1"/>
<evidence type="ECO:0000256" key="2">
    <source>
        <dbReference type="ARBA" id="ARBA00007637"/>
    </source>
</evidence>
<accession>A0A5E6RBF1</accession>
<dbReference type="InterPro" id="IPR036291">
    <property type="entry name" value="NAD(P)-bd_dom_sf"/>
</dbReference>
<dbReference type="Pfam" id="PF01370">
    <property type="entry name" value="Epimerase"/>
    <property type="match status" value="1"/>
</dbReference>
<evidence type="ECO:0000256" key="1">
    <source>
        <dbReference type="ARBA" id="ARBA00005125"/>
    </source>
</evidence>
<dbReference type="RefSeq" id="WP_150729606.1">
    <property type="nucleotide sequence ID" value="NZ_CABVJG010000003.1"/>
</dbReference>